<accession>A0A542EIA0</accession>
<keyword evidence="1" id="KW-0472">Membrane</keyword>
<protein>
    <submittedName>
        <fullName evidence="2">Uncharacterized protein</fullName>
    </submittedName>
</protein>
<evidence type="ECO:0000313" key="2">
    <source>
        <dbReference type="EMBL" id="TQJ15068.1"/>
    </source>
</evidence>
<evidence type="ECO:0000313" key="3">
    <source>
        <dbReference type="Proteomes" id="UP000320806"/>
    </source>
</evidence>
<keyword evidence="3" id="KW-1185">Reference proteome</keyword>
<sequence>MLDWVVERCWGGCWVWGVGTLLGPEETIFGDWYSSFVGCGGWLGLFFLGWQAVRRLH</sequence>
<name>A0A542EIA0_9MICO</name>
<keyword evidence="1" id="KW-1133">Transmembrane helix</keyword>
<evidence type="ECO:0000256" key="1">
    <source>
        <dbReference type="SAM" id="Phobius"/>
    </source>
</evidence>
<gene>
    <name evidence="2" type="ORF">FB459_2590</name>
</gene>
<reference evidence="2 3" key="1">
    <citation type="submission" date="2019-06" db="EMBL/GenBank/DDBJ databases">
        <title>Sequencing the genomes of 1000 actinobacteria strains.</title>
        <authorList>
            <person name="Klenk H.-P."/>
        </authorList>
    </citation>
    <scope>NUCLEOTIDE SEQUENCE [LARGE SCALE GENOMIC DNA]</scope>
    <source>
        <strain evidence="2 3">DSM 19828</strain>
    </source>
</reference>
<keyword evidence="1" id="KW-0812">Transmembrane</keyword>
<organism evidence="2 3">
    <name type="scientific">Yimella lutea</name>
    <dbReference type="NCBI Taxonomy" id="587872"/>
    <lineage>
        <taxon>Bacteria</taxon>
        <taxon>Bacillati</taxon>
        <taxon>Actinomycetota</taxon>
        <taxon>Actinomycetes</taxon>
        <taxon>Micrococcales</taxon>
        <taxon>Dermacoccaceae</taxon>
        <taxon>Yimella</taxon>
    </lineage>
</organism>
<proteinExistence type="predicted"/>
<dbReference type="Proteomes" id="UP000320806">
    <property type="component" value="Unassembled WGS sequence"/>
</dbReference>
<comment type="caution">
    <text evidence="2">The sequence shown here is derived from an EMBL/GenBank/DDBJ whole genome shotgun (WGS) entry which is preliminary data.</text>
</comment>
<dbReference type="AlphaFoldDB" id="A0A542EIA0"/>
<feature type="transmembrane region" description="Helical" evidence="1">
    <location>
        <begin position="32"/>
        <end position="53"/>
    </location>
</feature>
<dbReference type="EMBL" id="VFMO01000001">
    <property type="protein sequence ID" value="TQJ15068.1"/>
    <property type="molecule type" value="Genomic_DNA"/>
</dbReference>